<dbReference type="AlphaFoldDB" id="A0A2K1QJ98"/>
<dbReference type="InParanoid" id="A0A2K1QJ98"/>
<organism evidence="3 4">
    <name type="scientific">Sphaceloma murrayae</name>
    <dbReference type="NCBI Taxonomy" id="2082308"/>
    <lineage>
        <taxon>Eukaryota</taxon>
        <taxon>Fungi</taxon>
        <taxon>Dikarya</taxon>
        <taxon>Ascomycota</taxon>
        <taxon>Pezizomycotina</taxon>
        <taxon>Dothideomycetes</taxon>
        <taxon>Dothideomycetidae</taxon>
        <taxon>Myriangiales</taxon>
        <taxon>Elsinoaceae</taxon>
        <taxon>Sphaceloma</taxon>
    </lineage>
</organism>
<evidence type="ECO:0000259" key="2">
    <source>
        <dbReference type="Pfam" id="PF00149"/>
    </source>
</evidence>
<dbReference type="EMBL" id="NKHZ01000080">
    <property type="protein sequence ID" value="PNS15244.1"/>
    <property type="molecule type" value="Genomic_DNA"/>
</dbReference>
<evidence type="ECO:0000313" key="4">
    <source>
        <dbReference type="Proteomes" id="UP000243797"/>
    </source>
</evidence>
<dbReference type="GO" id="GO:0005737">
    <property type="term" value="C:cytoplasm"/>
    <property type="evidence" value="ECO:0007669"/>
    <property type="project" value="TreeGrafter"/>
</dbReference>
<dbReference type="GO" id="GO:0000298">
    <property type="term" value="F:endopolyphosphatase activity"/>
    <property type="evidence" value="ECO:0007669"/>
    <property type="project" value="TreeGrafter"/>
</dbReference>
<keyword evidence="4" id="KW-1185">Reference proteome</keyword>
<name>A0A2K1QJ98_9PEZI</name>
<accession>A0A2K1QJ98</accession>
<feature type="region of interest" description="Disordered" evidence="1">
    <location>
        <begin position="249"/>
        <end position="272"/>
    </location>
</feature>
<dbReference type="SUPFAM" id="SSF56300">
    <property type="entry name" value="Metallo-dependent phosphatases"/>
    <property type="match status" value="1"/>
</dbReference>
<evidence type="ECO:0000256" key="1">
    <source>
        <dbReference type="SAM" id="MobiDB-lite"/>
    </source>
</evidence>
<dbReference type="STRING" id="2082308.A0A2K1QJ98"/>
<dbReference type="OrthoDB" id="10267127at2759"/>
<dbReference type="Proteomes" id="UP000243797">
    <property type="component" value="Unassembled WGS sequence"/>
</dbReference>
<proteinExistence type="predicted"/>
<feature type="compositionally biased region" description="Polar residues" evidence="1">
    <location>
        <begin position="249"/>
        <end position="270"/>
    </location>
</feature>
<dbReference type="Pfam" id="PF00149">
    <property type="entry name" value="Metallophos"/>
    <property type="match status" value="1"/>
</dbReference>
<comment type="caution">
    <text evidence="3">The sequence shown here is derived from an EMBL/GenBank/DDBJ whole genome shotgun (WGS) entry which is preliminary data.</text>
</comment>
<dbReference type="GO" id="GO:0016791">
    <property type="term" value="F:phosphatase activity"/>
    <property type="evidence" value="ECO:0007669"/>
    <property type="project" value="TreeGrafter"/>
</dbReference>
<gene>
    <name evidence="3" type="ORF">CAC42_8245</name>
</gene>
<reference evidence="3 4" key="1">
    <citation type="submission" date="2017-06" db="EMBL/GenBank/DDBJ databases">
        <title>Draft genome sequence of a variant of Elsinoe murrayae.</title>
        <authorList>
            <person name="Cheng Q."/>
        </authorList>
    </citation>
    <scope>NUCLEOTIDE SEQUENCE [LARGE SCALE GENOMIC DNA]</scope>
    <source>
        <strain evidence="3 4">CQ-2017a</strain>
    </source>
</reference>
<dbReference type="Gene3D" id="3.60.21.10">
    <property type="match status" value="2"/>
</dbReference>
<dbReference type="PANTHER" id="PTHR42850:SF4">
    <property type="entry name" value="ZINC-DEPENDENT ENDOPOLYPHOSPHATASE"/>
    <property type="match status" value="1"/>
</dbReference>
<sequence length="547" mass="62003">MPASSRYYRKRIHSESDALFEPETSQPLIEKVTNAWQADENFAYEHDEDRYPTLRNLESVSPRRAFRRIWHRTKWSRRILLALVTLYLLCSQIYHHRVLPWVQEDRLFRPGLDKSFAGYGVQVPQHHDHVVRIAHLAEEHLPSGPADSKGKKRLIFVGDIHGCLAELNALLKAVRFNAAFDHLIHTGDVVAKGPDSAGVIDRLMALNASGVRGNWEDHYLTSTKTAFHPSKLRMINKPKYNPDTDTVITGNDLSPSQIPRPGPQSSSSQHADVISLRRSLKAHHHRYLASLPLILSVPPLHAHRPLFPQKLPKHPLRNITISPHHQSLPPLPPSELLVVHAGLVPAVPLSRQDPTTLTTMRYISPKSHLPSAHKRPHFVPWPRAWNWYQNRLERGVRLPRVAALDKGDTVRPATDHETYQLWPSGPESKFRGDFRDLIETIQGLGWGRVAETVARWGGFEDESARRIWSQKDKGREERERGDWEVQRREERPSGVVYGHNRAGGVSLDKWTTGLDGGCVGGGRLVALVVGKGGRRELVSVSCRNYLL</sequence>
<feature type="domain" description="Calcineurin-like phosphoesterase" evidence="2">
    <location>
        <begin position="153"/>
        <end position="227"/>
    </location>
</feature>
<dbReference type="InterPro" id="IPR029052">
    <property type="entry name" value="Metallo-depent_PP-like"/>
</dbReference>
<protein>
    <recommendedName>
        <fullName evidence="2">Calcineurin-like phosphoesterase domain-containing protein</fullName>
    </recommendedName>
</protein>
<dbReference type="InterPro" id="IPR050126">
    <property type="entry name" value="Ap4A_hydrolase"/>
</dbReference>
<evidence type="ECO:0000313" key="3">
    <source>
        <dbReference type="EMBL" id="PNS15244.1"/>
    </source>
</evidence>
<dbReference type="GO" id="GO:0006798">
    <property type="term" value="P:polyphosphate catabolic process"/>
    <property type="evidence" value="ECO:0007669"/>
    <property type="project" value="TreeGrafter"/>
</dbReference>
<dbReference type="PANTHER" id="PTHR42850">
    <property type="entry name" value="METALLOPHOSPHOESTERASE"/>
    <property type="match status" value="1"/>
</dbReference>
<dbReference type="InterPro" id="IPR004843">
    <property type="entry name" value="Calcineurin-like_PHP"/>
</dbReference>